<dbReference type="PATRIC" id="fig|1420583.3.peg.518"/>
<sequence length="192" mass="19635">MKGFASNWWKDVAARGMEEGLNSISDFLFSLFRNAFGQGANALNAGGGGGGGLFGSILGGIGAALGAGGNSLGGVSASSQSYLDGISSTLGTGNLQGFAQGTKGWLTPKGGMSGVDKNVTAFRMSSNEEFAVRRKGEVGGPVGGGDSYHFSGNLLTPEWWAAIDAKDSASSAQAVGMTERRANRRANRRMGR</sequence>
<proteinExistence type="predicted"/>
<evidence type="ECO:0000256" key="1">
    <source>
        <dbReference type="SAM" id="MobiDB-lite"/>
    </source>
</evidence>
<feature type="compositionally biased region" description="Basic residues" evidence="1">
    <location>
        <begin position="182"/>
        <end position="192"/>
    </location>
</feature>
<comment type="caution">
    <text evidence="2">The sequence shown here is derived from an EMBL/GenBank/DDBJ whole genome shotgun (WGS) entry which is preliminary data.</text>
</comment>
<feature type="region of interest" description="Disordered" evidence="1">
    <location>
        <begin position="171"/>
        <end position="192"/>
    </location>
</feature>
<evidence type="ECO:0000313" key="2">
    <source>
        <dbReference type="EMBL" id="KMS58691.1"/>
    </source>
</evidence>
<dbReference type="EMBL" id="JACT01000001">
    <property type="protein sequence ID" value="KMS58691.1"/>
    <property type="molecule type" value="Genomic_DNA"/>
</dbReference>
<reference evidence="2 3" key="1">
    <citation type="journal article" date="2015" name="G3 (Bethesda)">
        <title>Insights into Ongoing Evolution of the Hexachlorocyclohexane Catabolic Pathway from Comparative Genomics of Ten Sphingomonadaceae Strains.</title>
        <authorList>
            <person name="Pearce S.L."/>
            <person name="Oakeshott J.G."/>
            <person name="Pandey G."/>
        </authorList>
    </citation>
    <scope>NUCLEOTIDE SEQUENCE [LARGE SCALE GENOMIC DNA]</scope>
    <source>
        <strain evidence="2 3">LL01</strain>
    </source>
</reference>
<evidence type="ECO:0000313" key="3">
    <source>
        <dbReference type="Proteomes" id="UP000052232"/>
    </source>
</evidence>
<keyword evidence="3" id="KW-1185">Reference proteome</keyword>
<gene>
    <name evidence="2" type="ORF">V473_02585</name>
</gene>
<dbReference type="AlphaFoldDB" id="A0A0J7Y444"/>
<protein>
    <submittedName>
        <fullName evidence="2">Uncharacterized protein</fullName>
    </submittedName>
</protein>
<dbReference type="STRING" id="1420583.V473_02585"/>
<organism evidence="2 3">
    <name type="scientific">Sphingobium cupriresistens LL01</name>
    <dbReference type="NCBI Taxonomy" id="1420583"/>
    <lineage>
        <taxon>Bacteria</taxon>
        <taxon>Pseudomonadati</taxon>
        <taxon>Pseudomonadota</taxon>
        <taxon>Alphaproteobacteria</taxon>
        <taxon>Sphingomonadales</taxon>
        <taxon>Sphingomonadaceae</taxon>
        <taxon>Sphingobium</taxon>
    </lineage>
</organism>
<dbReference type="RefSeq" id="WP_066600157.1">
    <property type="nucleotide sequence ID" value="NZ_KQ130434.1"/>
</dbReference>
<name>A0A0J7Y444_9SPHN</name>
<dbReference type="Proteomes" id="UP000052232">
    <property type="component" value="Unassembled WGS sequence"/>
</dbReference>
<accession>A0A0J7Y444</accession>